<dbReference type="GO" id="GO:0016020">
    <property type="term" value="C:membrane"/>
    <property type="evidence" value="ECO:0007669"/>
    <property type="project" value="UniProtKB-SubCell"/>
</dbReference>
<dbReference type="Proteomes" id="UP000028542">
    <property type="component" value="Unassembled WGS sequence"/>
</dbReference>
<evidence type="ECO:0000256" key="4">
    <source>
        <dbReference type="ARBA" id="ARBA00022692"/>
    </source>
</evidence>
<proteinExistence type="inferred from homology"/>
<dbReference type="InterPro" id="IPR017475">
    <property type="entry name" value="EPS_sugar_tfrase"/>
</dbReference>
<evidence type="ECO:0000256" key="1">
    <source>
        <dbReference type="ARBA" id="ARBA00004141"/>
    </source>
</evidence>
<dbReference type="AlphaFoldDB" id="A0A084JA25"/>
<sequence length="221" mass="25707">MGEIRPSQDCEVRTIQAEDEKVIYEFLKRIIDILMSVLSLIVLSPVFIIIAIAIKLDSSGPIVYSQTRVGKNGKHFKMFKFRSMIINAEEMLTELKPMNEMDGPMFKIKEDPRITRIGRFIRRTSIDELPQLINILRGEMSIVGPRPSLPSEVKEFESWMMERFVVKPGLTCFWQVSGRNNIPFHKWMELDIKYVKERNLWLDVKLVFKTIKVVIKGDDAS</sequence>
<comment type="caution">
    <text evidence="9">The sequence shown here is derived from an EMBL/GenBank/DDBJ whole genome shotgun (WGS) entry which is preliminary data.</text>
</comment>
<evidence type="ECO:0000313" key="10">
    <source>
        <dbReference type="Proteomes" id="UP000028542"/>
    </source>
</evidence>
<comment type="similarity">
    <text evidence="2">Belongs to the bacterial sugar transferase family.</text>
</comment>
<dbReference type="EMBL" id="JPMD01000029">
    <property type="protein sequence ID" value="KEZ85809.1"/>
    <property type="molecule type" value="Genomic_DNA"/>
</dbReference>
<dbReference type="InterPro" id="IPR003362">
    <property type="entry name" value="Bact_transf"/>
</dbReference>
<keyword evidence="5 7" id="KW-1133">Transmembrane helix</keyword>
<keyword evidence="3" id="KW-0808">Transferase</keyword>
<accession>A0A084JA25</accession>
<name>A0A084JA25_9CLOT</name>
<protein>
    <submittedName>
        <fullName evidence="9">Multidrug MFS transporter</fullName>
    </submittedName>
</protein>
<feature type="transmembrane region" description="Helical" evidence="7">
    <location>
        <begin position="33"/>
        <end position="54"/>
    </location>
</feature>
<evidence type="ECO:0000256" key="3">
    <source>
        <dbReference type="ARBA" id="ARBA00022679"/>
    </source>
</evidence>
<dbReference type="NCBIfam" id="TIGR03025">
    <property type="entry name" value="EPS_sugtrans"/>
    <property type="match status" value="1"/>
</dbReference>
<dbReference type="GO" id="GO:0016780">
    <property type="term" value="F:phosphotransferase activity, for other substituted phosphate groups"/>
    <property type="evidence" value="ECO:0007669"/>
    <property type="project" value="TreeGrafter"/>
</dbReference>
<evidence type="ECO:0000256" key="7">
    <source>
        <dbReference type="SAM" id="Phobius"/>
    </source>
</evidence>
<keyword evidence="4 7" id="KW-0812">Transmembrane</keyword>
<dbReference type="PANTHER" id="PTHR30576:SF10">
    <property type="entry name" value="SLL5057 PROTEIN"/>
    <property type="match status" value="1"/>
</dbReference>
<keyword evidence="10" id="KW-1185">Reference proteome</keyword>
<dbReference type="STRING" id="318464.IO99_12570"/>
<dbReference type="RefSeq" id="WP_051824083.1">
    <property type="nucleotide sequence ID" value="NZ_JPMD01000029.1"/>
</dbReference>
<gene>
    <name evidence="9" type="ORF">IO99_12570</name>
</gene>
<dbReference type="Pfam" id="PF02397">
    <property type="entry name" value="Bac_transf"/>
    <property type="match status" value="1"/>
</dbReference>
<comment type="subcellular location">
    <subcellularLocation>
        <location evidence="1">Membrane</location>
        <topology evidence="1">Multi-pass membrane protein</topology>
    </subcellularLocation>
</comment>
<feature type="domain" description="Bacterial sugar transferase" evidence="8">
    <location>
        <begin position="28"/>
        <end position="216"/>
    </location>
</feature>
<evidence type="ECO:0000256" key="2">
    <source>
        <dbReference type="ARBA" id="ARBA00006464"/>
    </source>
</evidence>
<evidence type="ECO:0000259" key="8">
    <source>
        <dbReference type="Pfam" id="PF02397"/>
    </source>
</evidence>
<evidence type="ECO:0000256" key="5">
    <source>
        <dbReference type="ARBA" id="ARBA00022989"/>
    </source>
</evidence>
<evidence type="ECO:0000313" key="9">
    <source>
        <dbReference type="EMBL" id="KEZ85809.1"/>
    </source>
</evidence>
<evidence type="ECO:0000256" key="6">
    <source>
        <dbReference type="ARBA" id="ARBA00023136"/>
    </source>
</evidence>
<dbReference type="eggNOG" id="COG2148">
    <property type="taxonomic scope" value="Bacteria"/>
</dbReference>
<dbReference type="PANTHER" id="PTHR30576">
    <property type="entry name" value="COLANIC BIOSYNTHESIS UDP-GLUCOSE LIPID CARRIER TRANSFERASE"/>
    <property type="match status" value="1"/>
</dbReference>
<organism evidence="9 10">
    <name type="scientific">Clostridium sulfidigenes</name>
    <dbReference type="NCBI Taxonomy" id="318464"/>
    <lineage>
        <taxon>Bacteria</taxon>
        <taxon>Bacillati</taxon>
        <taxon>Bacillota</taxon>
        <taxon>Clostridia</taxon>
        <taxon>Eubacteriales</taxon>
        <taxon>Clostridiaceae</taxon>
        <taxon>Clostridium</taxon>
    </lineage>
</organism>
<reference evidence="9 10" key="1">
    <citation type="submission" date="2014-07" db="EMBL/GenBank/DDBJ databases">
        <title>Draft genome of Clostridium sulfidigenes 113A isolated from sediments associated with methane hydrate from Krishna Godavari basin.</title>
        <authorList>
            <person name="Honkalas V.S."/>
            <person name="Dabir A.P."/>
            <person name="Arora P."/>
            <person name="Dhakephalkar P.K."/>
        </authorList>
    </citation>
    <scope>NUCLEOTIDE SEQUENCE [LARGE SCALE GENOMIC DNA]</scope>
    <source>
        <strain evidence="9 10">113A</strain>
    </source>
</reference>
<keyword evidence="6 7" id="KW-0472">Membrane</keyword>